<evidence type="ECO:0000313" key="3">
    <source>
        <dbReference type="Proteomes" id="UP001642484"/>
    </source>
</evidence>
<keyword evidence="1" id="KW-1133">Transmembrane helix</keyword>
<evidence type="ECO:0000313" key="2">
    <source>
        <dbReference type="EMBL" id="CAK9033036.1"/>
    </source>
</evidence>
<sequence>MCCWDPCPYNRGYGGPYVYVHGDTRCCVDCCNACCPDSRSSNCMPSSGGGGSSSGNSNNNAAAAIALVLIIILALIGIFFLMAALVTWIQKVWARYMALKELQELTGEYIVQDLAELEKTIGKVDVEQGTAVPGTGDDEVPSAPPLWVPMMPQEVQSNLSRDLQAVYGYQS</sequence>
<gene>
    <name evidence="2" type="ORF">CCMP2556_LOCUS18904</name>
</gene>
<keyword evidence="1" id="KW-0812">Transmembrane</keyword>
<feature type="transmembrane region" description="Helical" evidence="1">
    <location>
        <begin position="61"/>
        <end position="89"/>
    </location>
</feature>
<comment type="caution">
    <text evidence="2">The sequence shown here is derived from an EMBL/GenBank/DDBJ whole genome shotgun (WGS) entry which is preliminary data.</text>
</comment>
<evidence type="ECO:0000256" key="1">
    <source>
        <dbReference type="SAM" id="Phobius"/>
    </source>
</evidence>
<name>A0ABP0L2K3_9DINO</name>
<accession>A0ABP0L2K3</accession>
<reference evidence="2 3" key="1">
    <citation type="submission" date="2024-02" db="EMBL/GenBank/DDBJ databases">
        <authorList>
            <person name="Chen Y."/>
            <person name="Shah S."/>
            <person name="Dougan E. K."/>
            <person name="Thang M."/>
            <person name="Chan C."/>
        </authorList>
    </citation>
    <scope>NUCLEOTIDE SEQUENCE [LARGE SCALE GENOMIC DNA]</scope>
</reference>
<organism evidence="2 3">
    <name type="scientific">Durusdinium trenchii</name>
    <dbReference type="NCBI Taxonomy" id="1381693"/>
    <lineage>
        <taxon>Eukaryota</taxon>
        <taxon>Sar</taxon>
        <taxon>Alveolata</taxon>
        <taxon>Dinophyceae</taxon>
        <taxon>Suessiales</taxon>
        <taxon>Symbiodiniaceae</taxon>
        <taxon>Durusdinium</taxon>
    </lineage>
</organism>
<dbReference type="Proteomes" id="UP001642484">
    <property type="component" value="Unassembled WGS sequence"/>
</dbReference>
<keyword evidence="3" id="KW-1185">Reference proteome</keyword>
<protein>
    <submittedName>
        <fullName evidence="2">Uncharacterized protein</fullName>
    </submittedName>
</protein>
<proteinExistence type="predicted"/>
<dbReference type="EMBL" id="CAXAMN010010890">
    <property type="protein sequence ID" value="CAK9033036.1"/>
    <property type="molecule type" value="Genomic_DNA"/>
</dbReference>
<keyword evidence="1" id="KW-0472">Membrane</keyword>